<accession>A0ABR7K6G7</accession>
<dbReference type="Pfam" id="PF00005">
    <property type="entry name" value="ABC_tran"/>
    <property type="match status" value="1"/>
</dbReference>
<dbReference type="EMBL" id="JACRWD010000007">
    <property type="protein sequence ID" value="MBC6004687.1"/>
    <property type="molecule type" value="Genomic_DNA"/>
</dbReference>
<dbReference type="Gene3D" id="3.40.50.300">
    <property type="entry name" value="P-loop containing nucleotide triphosphate hydrolases"/>
    <property type="match status" value="1"/>
</dbReference>
<dbReference type="SUPFAM" id="SSF52540">
    <property type="entry name" value="P-loop containing nucleoside triphosphate hydrolases"/>
    <property type="match status" value="1"/>
</dbReference>
<evidence type="ECO:0000256" key="2">
    <source>
        <dbReference type="ARBA" id="ARBA00005417"/>
    </source>
</evidence>
<dbReference type="PROSITE" id="PS50893">
    <property type="entry name" value="ABC_TRANSPORTER_2"/>
    <property type="match status" value="1"/>
</dbReference>
<dbReference type="InterPro" id="IPR027417">
    <property type="entry name" value="P-loop_NTPase"/>
</dbReference>
<evidence type="ECO:0000259" key="8">
    <source>
        <dbReference type="PROSITE" id="PS50893"/>
    </source>
</evidence>
<dbReference type="RefSeq" id="WP_187006736.1">
    <property type="nucleotide sequence ID" value="NZ_JACRWD010000007.1"/>
</dbReference>
<dbReference type="CDD" id="cd03257">
    <property type="entry name" value="ABC_NikE_OppD_transporters"/>
    <property type="match status" value="1"/>
</dbReference>
<evidence type="ECO:0000313" key="10">
    <source>
        <dbReference type="Proteomes" id="UP000611796"/>
    </source>
</evidence>
<evidence type="ECO:0000256" key="4">
    <source>
        <dbReference type="ARBA" id="ARBA00022475"/>
    </source>
</evidence>
<sequence length="319" mass="36059">MLLNVKDLKIKFKDDKHDNYTVNGVNLNINEGEIVSLVGESGSGKSLTSLAIIRLISESAQIEGEINFKGKNLLNLNEKDMCLIRGKDISIIFQEPMVALNPLFNVEKQIGEVILEHKKLSKKEVRNMVIDLLEKVKIPNPKDTLKKYPHELSGGMRQRVMIAMAIALKPKLLIADEPTTALDVTVQKEILNLLKDISKEYNMSVIFITHDLDVVSEIADKVYVMYLGKVVEEANVYEFFDNAKHPYSQGLLLSRVGSDLINNRFFSIKGNVPTIDKIPKGCSFNNRCDYCMDICKNNEPKLKEIGDNHKVSCFKNFNI</sequence>
<evidence type="ECO:0000256" key="1">
    <source>
        <dbReference type="ARBA" id="ARBA00004202"/>
    </source>
</evidence>
<keyword evidence="3" id="KW-0813">Transport</keyword>
<proteinExistence type="inferred from homology"/>
<dbReference type="Pfam" id="PF08352">
    <property type="entry name" value="oligo_HPY"/>
    <property type="match status" value="1"/>
</dbReference>
<name>A0ABR7K6G7_9FIRM</name>
<comment type="subcellular location">
    <subcellularLocation>
        <location evidence="1">Cell membrane</location>
        <topology evidence="1">Peripheral membrane protein</topology>
    </subcellularLocation>
</comment>
<evidence type="ECO:0000256" key="5">
    <source>
        <dbReference type="ARBA" id="ARBA00022741"/>
    </source>
</evidence>
<keyword evidence="5" id="KW-0547">Nucleotide-binding</keyword>
<dbReference type="PANTHER" id="PTHR43297:SF2">
    <property type="entry name" value="DIPEPTIDE TRANSPORT ATP-BINDING PROTEIN DPPD"/>
    <property type="match status" value="1"/>
</dbReference>
<keyword evidence="7" id="KW-0472">Membrane</keyword>
<keyword evidence="4" id="KW-1003">Cell membrane</keyword>
<dbReference type="GO" id="GO:0005524">
    <property type="term" value="F:ATP binding"/>
    <property type="evidence" value="ECO:0007669"/>
    <property type="project" value="UniProtKB-KW"/>
</dbReference>
<evidence type="ECO:0000256" key="7">
    <source>
        <dbReference type="ARBA" id="ARBA00023136"/>
    </source>
</evidence>
<evidence type="ECO:0000313" key="9">
    <source>
        <dbReference type="EMBL" id="MBC6004687.1"/>
    </source>
</evidence>
<evidence type="ECO:0000256" key="3">
    <source>
        <dbReference type="ARBA" id="ARBA00022448"/>
    </source>
</evidence>
<dbReference type="Proteomes" id="UP000611796">
    <property type="component" value="Unassembled WGS sequence"/>
</dbReference>
<gene>
    <name evidence="9" type="ORF">H8891_12895</name>
</gene>
<reference evidence="9 10" key="1">
    <citation type="submission" date="2020-08" db="EMBL/GenBank/DDBJ databases">
        <authorList>
            <person name="Liu C."/>
            <person name="Sun Q."/>
        </authorList>
    </citation>
    <scope>NUCLEOTIDE SEQUENCE [LARGE SCALE GENOMIC DNA]</scope>
    <source>
        <strain evidence="9 10">NSJ-45</strain>
    </source>
</reference>
<dbReference type="NCBIfam" id="TIGR01727">
    <property type="entry name" value="oligo_HPY"/>
    <property type="match status" value="1"/>
</dbReference>
<dbReference type="InterPro" id="IPR003593">
    <property type="entry name" value="AAA+_ATPase"/>
</dbReference>
<evidence type="ECO:0000256" key="6">
    <source>
        <dbReference type="ARBA" id="ARBA00022840"/>
    </source>
</evidence>
<keyword evidence="10" id="KW-1185">Reference proteome</keyword>
<organism evidence="9 10">
    <name type="scientific">Paeniclostridium hominis</name>
    <dbReference type="NCBI Taxonomy" id="2764329"/>
    <lineage>
        <taxon>Bacteria</taxon>
        <taxon>Bacillati</taxon>
        <taxon>Bacillota</taxon>
        <taxon>Clostridia</taxon>
        <taxon>Peptostreptococcales</taxon>
        <taxon>Peptostreptococcaceae</taxon>
        <taxon>Paeniclostridium</taxon>
    </lineage>
</organism>
<dbReference type="InterPro" id="IPR013563">
    <property type="entry name" value="Oligopep_ABC_C"/>
</dbReference>
<comment type="similarity">
    <text evidence="2">Belongs to the ABC transporter superfamily.</text>
</comment>
<dbReference type="InterPro" id="IPR003439">
    <property type="entry name" value="ABC_transporter-like_ATP-bd"/>
</dbReference>
<keyword evidence="6 9" id="KW-0067">ATP-binding</keyword>
<dbReference type="InterPro" id="IPR050388">
    <property type="entry name" value="ABC_Ni/Peptide_Import"/>
</dbReference>
<comment type="caution">
    <text evidence="9">The sequence shown here is derived from an EMBL/GenBank/DDBJ whole genome shotgun (WGS) entry which is preliminary data.</text>
</comment>
<dbReference type="PROSITE" id="PS00211">
    <property type="entry name" value="ABC_TRANSPORTER_1"/>
    <property type="match status" value="1"/>
</dbReference>
<protein>
    <submittedName>
        <fullName evidence="9">ABC transporter ATP-binding protein</fullName>
    </submittedName>
</protein>
<dbReference type="InterPro" id="IPR017871">
    <property type="entry name" value="ABC_transporter-like_CS"/>
</dbReference>
<feature type="domain" description="ABC transporter" evidence="8">
    <location>
        <begin position="3"/>
        <end position="252"/>
    </location>
</feature>
<dbReference type="SMART" id="SM00382">
    <property type="entry name" value="AAA"/>
    <property type="match status" value="1"/>
</dbReference>
<dbReference type="PANTHER" id="PTHR43297">
    <property type="entry name" value="OLIGOPEPTIDE TRANSPORT ATP-BINDING PROTEIN APPD"/>
    <property type="match status" value="1"/>
</dbReference>